<dbReference type="PANTHER" id="PTHR43386">
    <property type="entry name" value="OLIGOPEPTIDE TRANSPORT SYSTEM PERMEASE PROTEIN APPC"/>
    <property type="match status" value="1"/>
</dbReference>
<comment type="similarity">
    <text evidence="7">Belongs to the binding-protein-dependent transport system permease family.</text>
</comment>
<evidence type="ECO:0000313" key="10">
    <source>
        <dbReference type="Proteomes" id="UP000001304"/>
    </source>
</evidence>
<feature type="transmembrane region" description="Helical" evidence="7">
    <location>
        <begin position="201"/>
        <end position="220"/>
    </location>
</feature>
<dbReference type="CDD" id="cd06261">
    <property type="entry name" value="TM_PBP2"/>
    <property type="match status" value="1"/>
</dbReference>
<evidence type="ECO:0000256" key="7">
    <source>
        <dbReference type="RuleBase" id="RU363032"/>
    </source>
</evidence>
<evidence type="ECO:0000256" key="2">
    <source>
        <dbReference type="ARBA" id="ARBA00022448"/>
    </source>
</evidence>
<dbReference type="PANTHER" id="PTHR43386:SF1">
    <property type="entry name" value="D,D-DIPEPTIDE TRANSPORT SYSTEM PERMEASE PROTEIN DDPC-RELATED"/>
    <property type="match status" value="1"/>
</dbReference>
<dbReference type="KEGG" id="iag:Igag_1867"/>
<keyword evidence="4 7" id="KW-0812">Transmembrane</keyword>
<comment type="subcellular location">
    <subcellularLocation>
        <location evidence="1 7">Cell membrane</location>
        <topology evidence="1 7">Multi-pass membrane protein</topology>
    </subcellularLocation>
</comment>
<feature type="transmembrane region" description="Helical" evidence="7">
    <location>
        <begin position="286"/>
        <end position="311"/>
    </location>
</feature>
<dbReference type="InterPro" id="IPR025966">
    <property type="entry name" value="OppC_N"/>
</dbReference>
<dbReference type="InterPro" id="IPR000515">
    <property type="entry name" value="MetI-like"/>
</dbReference>
<dbReference type="STRING" id="583356.Igag_1867"/>
<keyword evidence="6 7" id="KW-0472">Membrane</keyword>
<keyword evidence="10" id="KW-1185">Reference proteome</keyword>
<keyword evidence="2 7" id="KW-0813">Transport</keyword>
<dbReference type="Pfam" id="PF00528">
    <property type="entry name" value="BPD_transp_1"/>
    <property type="match status" value="1"/>
</dbReference>
<organism evidence="9 10">
    <name type="scientific">Ignisphaera aggregans (strain DSM 17230 / JCM 13409 / AQ1.S1)</name>
    <dbReference type="NCBI Taxonomy" id="583356"/>
    <lineage>
        <taxon>Archaea</taxon>
        <taxon>Thermoproteota</taxon>
        <taxon>Thermoprotei</taxon>
        <taxon>Desulfurococcales</taxon>
        <taxon>Desulfurococcaceae</taxon>
        <taxon>Ignisphaera</taxon>
    </lineage>
</organism>
<dbReference type="HOGENOM" id="CLU_028518_8_0_2"/>
<dbReference type="GO" id="GO:0055085">
    <property type="term" value="P:transmembrane transport"/>
    <property type="evidence" value="ECO:0007669"/>
    <property type="project" value="InterPro"/>
</dbReference>
<dbReference type="GO" id="GO:0005886">
    <property type="term" value="C:plasma membrane"/>
    <property type="evidence" value="ECO:0007669"/>
    <property type="project" value="UniProtKB-SubCell"/>
</dbReference>
<reference evidence="9 10" key="1">
    <citation type="journal article" date="2010" name="Stand. Genomic Sci.">
        <title>Complete genome sequence of Ignisphaera aggregans type strain (AQ1.S1).</title>
        <authorList>
            <person name="Goker M."/>
            <person name="Held B."/>
            <person name="Lapidus A."/>
            <person name="Nolan M."/>
            <person name="Spring S."/>
            <person name="Yasawong M."/>
            <person name="Lucas S."/>
            <person name="Glavina Del Rio T."/>
            <person name="Tice H."/>
            <person name="Cheng J.F."/>
            <person name="Goodwin L."/>
            <person name="Tapia R."/>
            <person name="Pitluck S."/>
            <person name="Liolios K."/>
            <person name="Ivanova N."/>
            <person name="Mavromatis K."/>
            <person name="Mikhailova N."/>
            <person name="Pati A."/>
            <person name="Chen A."/>
            <person name="Palaniappan K."/>
            <person name="Brambilla E."/>
            <person name="Land M."/>
            <person name="Hauser L."/>
            <person name="Chang Y.J."/>
            <person name="Jeffries C.D."/>
            <person name="Brettin T."/>
            <person name="Detter J.C."/>
            <person name="Han C."/>
            <person name="Rohde M."/>
            <person name="Sikorski J."/>
            <person name="Woyke T."/>
            <person name="Bristow J."/>
            <person name="Eisen J.A."/>
            <person name="Markowitz V."/>
            <person name="Hugenholtz P."/>
            <person name="Kyrpides N.C."/>
            <person name="Klenk H.P."/>
        </authorList>
    </citation>
    <scope>NUCLEOTIDE SEQUENCE [LARGE SCALE GENOMIC DNA]</scope>
    <source>
        <strain evidence="10">DSM 17230 / JCM 13409 / AQ1.S1</strain>
    </source>
</reference>
<dbReference type="InterPro" id="IPR050366">
    <property type="entry name" value="BP-dependent_transpt_permease"/>
</dbReference>
<evidence type="ECO:0000313" key="9">
    <source>
        <dbReference type="EMBL" id="ADM28662.1"/>
    </source>
</evidence>
<gene>
    <name evidence="9" type="ordered locus">Igag_1867</name>
</gene>
<proteinExistence type="inferred from homology"/>
<dbReference type="BioCyc" id="IAGG583356:GHAH-1856-MONOMER"/>
<evidence type="ECO:0000256" key="3">
    <source>
        <dbReference type="ARBA" id="ARBA00022475"/>
    </source>
</evidence>
<dbReference type="Proteomes" id="UP000001304">
    <property type="component" value="Chromosome"/>
</dbReference>
<feature type="transmembrane region" description="Helical" evidence="7">
    <location>
        <begin position="16"/>
        <end position="39"/>
    </location>
</feature>
<evidence type="ECO:0000256" key="5">
    <source>
        <dbReference type="ARBA" id="ARBA00022989"/>
    </source>
</evidence>
<name>E0ST01_IGNAA</name>
<feature type="domain" description="ABC transmembrane type-1" evidence="8">
    <location>
        <begin position="159"/>
        <end position="360"/>
    </location>
</feature>
<keyword evidence="3" id="KW-1003">Cell membrane</keyword>
<evidence type="ECO:0000256" key="6">
    <source>
        <dbReference type="ARBA" id="ARBA00023136"/>
    </source>
</evidence>
<sequence length="373" mass="40679">MDKEKSIVWLLLKRNIRFWICLGIAIFVVMLAIIGPLIAKYGPQENVKIVSIVSVSEVNATVEELMNKYGLKPGDIMVKDLKITYTVSSDAEANATAEKCKSEGYLATIYTRPIYRVECEDPNKKIVEASLRSQPPSLEFPFGIDKQGIDVFSSTVYGLRVSLSVGAIAAVIATFIGTLLGLLAGYLGGWADVVIDGITNVLIAIPTIFLMLIIGLFYVVGGGAVGREAQNIAFLGLAIGALSWHWTARAVRAQVLALKSSEFVAVSRLSGNSAIKIIVKDILPNIASYILLVFVIQLANALGTVVTLEFLGIKAAEWSLFARINQYLMLGEHWTGNWWSLFIPGAIIVAMIASLYLLVLALEEVFNPRLRKV</sequence>
<evidence type="ECO:0000256" key="1">
    <source>
        <dbReference type="ARBA" id="ARBA00004651"/>
    </source>
</evidence>
<keyword evidence="5 7" id="KW-1133">Transmembrane helix</keyword>
<feature type="transmembrane region" description="Helical" evidence="7">
    <location>
        <begin position="163"/>
        <end position="189"/>
    </location>
</feature>
<protein>
    <submittedName>
        <fullName evidence="9">Binding-protein-dependent transport systems inner membrane component</fullName>
    </submittedName>
</protein>
<dbReference type="PROSITE" id="PS50928">
    <property type="entry name" value="ABC_TM1"/>
    <property type="match status" value="1"/>
</dbReference>
<dbReference type="Gene3D" id="1.10.3720.10">
    <property type="entry name" value="MetI-like"/>
    <property type="match status" value="1"/>
</dbReference>
<dbReference type="SUPFAM" id="SSF161098">
    <property type="entry name" value="MetI-like"/>
    <property type="match status" value="1"/>
</dbReference>
<dbReference type="AlphaFoldDB" id="E0ST01"/>
<dbReference type="InterPro" id="IPR035906">
    <property type="entry name" value="MetI-like_sf"/>
</dbReference>
<feature type="transmembrane region" description="Helical" evidence="7">
    <location>
        <begin position="338"/>
        <end position="362"/>
    </location>
</feature>
<accession>E0ST01</accession>
<dbReference type="EMBL" id="CP002098">
    <property type="protein sequence ID" value="ADM28662.1"/>
    <property type="molecule type" value="Genomic_DNA"/>
</dbReference>
<evidence type="ECO:0000256" key="4">
    <source>
        <dbReference type="ARBA" id="ARBA00022692"/>
    </source>
</evidence>
<evidence type="ECO:0000259" key="8">
    <source>
        <dbReference type="PROSITE" id="PS50928"/>
    </source>
</evidence>
<dbReference type="Pfam" id="PF12911">
    <property type="entry name" value="OppC_N"/>
    <property type="match status" value="1"/>
</dbReference>